<gene>
    <name evidence="1" type="ORF">GCM10011444_11720</name>
</gene>
<dbReference type="RefSeq" id="WP_188373758.1">
    <property type="nucleotide sequence ID" value="NZ_BMDQ01000001.1"/>
</dbReference>
<proteinExistence type="predicted"/>
<name>A0ABQ2BYK8_9FLAO</name>
<reference evidence="2" key="1">
    <citation type="journal article" date="2019" name="Int. J. Syst. Evol. Microbiol.">
        <title>The Global Catalogue of Microorganisms (GCM) 10K type strain sequencing project: providing services to taxonomists for standard genome sequencing and annotation.</title>
        <authorList>
            <consortium name="The Broad Institute Genomics Platform"/>
            <consortium name="The Broad Institute Genome Sequencing Center for Infectious Disease"/>
            <person name="Wu L."/>
            <person name="Ma J."/>
        </authorList>
    </citation>
    <scope>NUCLEOTIDE SEQUENCE [LARGE SCALE GENOMIC DNA]</scope>
    <source>
        <strain evidence="2">CCM 8681</strain>
    </source>
</reference>
<evidence type="ECO:0000313" key="1">
    <source>
        <dbReference type="EMBL" id="GGI56863.1"/>
    </source>
</evidence>
<keyword evidence="2" id="KW-1185">Reference proteome</keyword>
<protein>
    <submittedName>
        <fullName evidence="1">Uncharacterized protein</fullName>
    </submittedName>
</protein>
<dbReference type="Proteomes" id="UP000624701">
    <property type="component" value="Unassembled WGS sequence"/>
</dbReference>
<dbReference type="EMBL" id="BMDQ01000001">
    <property type="protein sequence ID" value="GGI56863.1"/>
    <property type="molecule type" value="Genomic_DNA"/>
</dbReference>
<comment type="caution">
    <text evidence="1">The sequence shown here is derived from an EMBL/GenBank/DDBJ whole genome shotgun (WGS) entry which is preliminary data.</text>
</comment>
<evidence type="ECO:0000313" key="2">
    <source>
        <dbReference type="Proteomes" id="UP000624701"/>
    </source>
</evidence>
<sequence length="190" mass="22503">MLGIPSYKPKFHNSGKSFKNEFEKTLTELIGKKIERYWLMWDLNEDEWLADGPVVLEIDGQRFEFTAYQLDDFSMTVNSFELSEKLDWYGSGDEMPLTWKENPKIELSKNLNKVITDINILTYDFYQKNKESEFILVGIEFVLKKESESDEENFFSIYNGLDQNELKNTELRIENQIKRIKITGYNNGYK</sequence>
<organism evidence="1 2">
    <name type="scientific">Winogradskyella haliclonae</name>
    <dbReference type="NCBI Taxonomy" id="2048558"/>
    <lineage>
        <taxon>Bacteria</taxon>
        <taxon>Pseudomonadati</taxon>
        <taxon>Bacteroidota</taxon>
        <taxon>Flavobacteriia</taxon>
        <taxon>Flavobacteriales</taxon>
        <taxon>Flavobacteriaceae</taxon>
        <taxon>Winogradskyella</taxon>
    </lineage>
</organism>
<accession>A0ABQ2BYK8</accession>